<dbReference type="SUPFAM" id="SSF56300">
    <property type="entry name" value="Metallo-dependent phosphatases"/>
    <property type="match status" value="1"/>
</dbReference>
<evidence type="ECO:0000256" key="1">
    <source>
        <dbReference type="ARBA" id="ARBA00009820"/>
    </source>
</evidence>
<comment type="similarity">
    <text evidence="1">Belongs to the TolB family.</text>
</comment>
<dbReference type="NCBIfam" id="NF033709">
    <property type="entry name" value="PorV_fam"/>
    <property type="match status" value="1"/>
</dbReference>
<dbReference type="InterPro" id="IPR029052">
    <property type="entry name" value="Metallo-depent_PP-like"/>
</dbReference>
<dbReference type="Pfam" id="PF07676">
    <property type="entry name" value="PD40"/>
    <property type="match status" value="1"/>
</dbReference>
<evidence type="ECO:0000313" key="2">
    <source>
        <dbReference type="EMBL" id="OGK03605.1"/>
    </source>
</evidence>
<accession>A0A1F7FAC4</accession>
<sequence>FLIACLCAAVFGQYSSLTDMQGGNAGGAAVQFLKLPVGGASAAMGGNGTSMLDDASVLYWNPALSASFVTKEIYLSHSELSFGLRHEYAAAALPFRNLGVFGIQWNMLRTGTIGDARDIDENPVSPSALDMSLGLSYARGFFENILQVGVLGQYVQSRLEDQTARAFAVNTGIAARLPFRALTSLSAINLGAPLTYGTEKEYLPLGIVWDLGRRFYHELAGVSLGLKKFTDSPLKIGAGGEFLIHPALGLRAGYEYTLNNDDPGAIKGLSAGLALRQGNFKVDYAYVARGDYLGSAHVIDAGFRFMKLAPPADEDHYEKALAFFKKKKYTKCIESARIALNRNPNHWQAHQLIEEALRLMRVEENVIVGLMYTGNTKGVFVASRQHALGGLARRAGMLKQLQHDYPVSLTLDAGNFVSADNDSVKQRIGYALLKHMKYDALNLGQDEFLAGPARFMDMVTTAGLKAVATNYTIEGVDNIQIHFAELTLGNRYLFTVFGVARPGEKSALRNTSLAPVVPTLRQLVSSVRNRTDCIILLCSGTLEECQEYAIDLPDIDVIVAGASQKLTYAPVVAGKTLIVSPGASGVALGFLTLRFNRGKKLAGYANRIIPLSSAVPEDAWVARVLDEMTWNAPLPKEPGSFVPSTNALPFISNYDMTAYHAPKEDSAYSDEAVVKRLMLADKPEFLVLDSLKRALMKQDSVTVANGIQAGKYWGYARTNDTTDQIYIAPFDTGKIKRVSWNRRNNRAPLMNAQGTMVCYLADTLMWTRTRTDLYAYDLKNAATIGVLAGGKNSIVAAAWSPDGTGLYYIVREPSGKSEIMVKYLNANTEYNVSKTPDATEYAIAVSPSGKHVSFISDVQGAPHMYIAGPKGENPLRASYTTGRCLSMAWSASGRYLAFTCNERENDTAWGDLYLLDVATDKLDTLTRNVRVRDISWLGDEKLYLAAGVNYTDINVIDIKTRVMDRASKGTFGQPAYESHPRPFALKKGPWVYYEVQTGSKKFIMFTNQLTGEEKTFECGPGTCGLE</sequence>
<dbReference type="Gene3D" id="2.120.10.30">
    <property type="entry name" value="TolB, C-terminal domain"/>
    <property type="match status" value="1"/>
</dbReference>
<gene>
    <name evidence="2" type="ORF">A2519_02395</name>
</gene>
<dbReference type="EMBL" id="MFYX01000084">
    <property type="protein sequence ID" value="OGK03605.1"/>
    <property type="molecule type" value="Genomic_DNA"/>
</dbReference>
<dbReference type="InterPro" id="IPR011990">
    <property type="entry name" value="TPR-like_helical_dom_sf"/>
</dbReference>
<evidence type="ECO:0000313" key="3">
    <source>
        <dbReference type="Proteomes" id="UP000179243"/>
    </source>
</evidence>
<dbReference type="Gene3D" id="2.40.160.60">
    <property type="entry name" value="Outer membrane protein transport protein (OMPP1/FadL/TodX)"/>
    <property type="match status" value="1"/>
</dbReference>
<dbReference type="AlphaFoldDB" id="A0A1F7FAC4"/>
<protein>
    <submittedName>
        <fullName evidence="2">Uncharacterized protein</fullName>
    </submittedName>
</protein>
<dbReference type="SUPFAM" id="SSF82171">
    <property type="entry name" value="DPP6 N-terminal domain-like"/>
    <property type="match status" value="1"/>
</dbReference>
<feature type="non-terminal residue" evidence="2">
    <location>
        <position position="1"/>
    </location>
</feature>
<dbReference type="PANTHER" id="PTHR36842:SF1">
    <property type="entry name" value="PROTEIN TOLB"/>
    <property type="match status" value="1"/>
</dbReference>
<dbReference type="InterPro" id="IPR011659">
    <property type="entry name" value="WD40"/>
</dbReference>
<dbReference type="Proteomes" id="UP000179243">
    <property type="component" value="Unassembled WGS sequence"/>
</dbReference>
<dbReference type="Gene3D" id="3.60.21.10">
    <property type="match status" value="1"/>
</dbReference>
<dbReference type="InterPro" id="IPR011042">
    <property type="entry name" value="6-blade_b-propeller_TolB-like"/>
</dbReference>
<name>A0A1F7FAC4_UNCRA</name>
<organism evidence="2 3">
    <name type="scientific">Candidatus Raymondbacteria bacterium RIFOXYD12_FULL_49_13</name>
    <dbReference type="NCBI Taxonomy" id="1817890"/>
    <lineage>
        <taxon>Bacteria</taxon>
        <taxon>Raymondiibacteriota</taxon>
    </lineage>
</organism>
<comment type="caution">
    <text evidence="2">The sequence shown here is derived from an EMBL/GenBank/DDBJ whole genome shotgun (WGS) entry which is preliminary data.</text>
</comment>
<proteinExistence type="inferred from homology"/>
<dbReference type="SUPFAM" id="SSF48452">
    <property type="entry name" value="TPR-like"/>
    <property type="match status" value="1"/>
</dbReference>
<reference evidence="2 3" key="1">
    <citation type="journal article" date="2016" name="Nat. Commun.">
        <title>Thousands of microbial genomes shed light on interconnected biogeochemical processes in an aquifer system.</title>
        <authorList>
            <person name="Anantharaman K."/>
            <person name="Brown C.T."/>
            <person name="Hug L.A."/>
            <person name="Sharon I."/>
            <person name="Castelle C.J."/>
            <person name="Probst A.J."/>
            <person name="Thomas B.C."/>
            <person name="Singh A."/>
            <person name="Wilkins M.J."/>
            <person name="Karaoz U."/>
            <person name="Brodie E.L."/>
            <person name="Williams K.H."/>
            <person name="Hubbard S.S."/>
            <person name="Banfield J.F."/>
        </authorList>
    </citation>
    <scope>NUCLEOTIDE SEQUENCE [LARGE SCALE GENOMIC DNA]</scope>
</reference>
<dbReference type="PANTHER" id="PTHR36842">
    <property type="entry name" value="PROTEIN TOLB HOMOLOG"/>
    <property type="match status" value="1"/>
</dbReference>